<comment type="caution">
    <text evidence="1">The sequence shown here is derived from an EMBL/GenBank/DDBJ whole genome shotgun (WGS) entry which is preliminary data.</text>
</comment>
<accession>A0AAD7FGT2</accession>
<evidence type="ECO:0000313" key="1">
    <source>
        <dbReference type="EMBL" id="KAJ7617838.1"/>
    </source>
</evidence>
<dbReference type="AlphaFoldDB" id="A0AAD7FGT2"/>
<proteinExistence type="predicted"/>
<gene>
    <name evidence="1" type="ORF">FB45DRAFT_1063427</name>
</gene>
<evidence type="ECO:0000313" key="2">
    <source>
        <dbReference type="Proteomes" id="UP001221142"/>
    </source>
</evidence>
<sequence>MFLDLPTDLLEEIGKELAPTDQACLRAACRILEGVTQRLFFSRLVLRTGPHLSARRNLDFELLRALTSGMTGWNAHARRIEFVPGPYVRLEPKTKLSFLRLGKEKKRQSREKEAETLFKSALTKMMNVQAILWRPSSRDVPSQRVAIADFVCRLPVLDEFGLDIRCIDLESDAFTLPSVREVRRLELTTFPWGEDTSSRRGHLMANLIRVQNQLTCLHLNSPAKWTEVWVALREARIQLTDITATAVTADLFKYLLSYTGLEKLNFTFQDAGSQEENNRLADGFHESVLLHHADTLVELSCATGYEGRFSFGEHNAHVVAQLHHLNFLAMRVSSTATPRDWGLGMCVDEDSIDVESADIDLPVNLLLDTVAALPRLRHLTIAAADTEDNRYICSHCAENRIRHFRVVQNKAIARVVKDFRRRVASPFEVQVGEEIYGLRPVEGVEEREISQYYLKGRVLLDS</sequence>
<protein>
    <recommendedName>
        <fullName evidence="3">F-box domain-containing protein</fullName>
    </recommendedName>
</protein>
<dbReference type="Proteomes" id="UP001221142">
    <property type="component" value="Unassembled WGS sequence"/>
</dbReference>
<dbReference type="EMBL" id="JARKIF010000020">
    <property type="protein sequence ID" value="KAJ7617838.1"/>
    <property type="molecule type" value="Genomic_DNA"/>
</dbReference>
<evidence type="ECO:0008006" key="3">
    <source>
        <dbReference type="Google" id="ProtNLM"/>
    </source>
</evidence>
<organism evidence="1 2">
    <name type="scientific">Roridomyces roridus</name>
    <dbReference type="NCBI Taxonomy" id="1738132"/>
    <lineage>
        <taxon>Eukaryota</taxon>
        <taxon>Fungi</taxon>
        <taxon>Dikarya</taxon>
        <taxon>Basidiomycota</taxon>
        <taxon>Agaricomycotina</taxon>
        <taxon>Agaricomycetes</taxon>
        <taxon>Agaricomycetidae</taxon>
        <taxon>Agaricales</taxon>
        <taxon>Marasmiineae</taxon>
        <taxon>Mycenaceae</taxon>
        <taxon>Roridomyces</taxon>
    </lineage>
</organism>
<name>A0AAD7FGT2_9AGAR</name>
<reference evidence="1" key="1">
    <citation type="submission" date="2023-03" db="EMBL/GenBank/DDBJ databases">
        <title>Massive genome expansion in bonnet fungi (Mycena s.s.) driven by repeated elements and novel gene families across ecological guilds.</title>
        <authorList>
            <consortium name="Lawrence Berkeley National Laboratory"/>
            <person name="Harder C.B."/>
            <person name="Miyauchi S."/>
            <person name="Viragh M."/>
            <person name="Kuo A."/>
            <person name="Thoen E."/>
            <person name="Andreopoulos B."/>
            <person name="Lu D."/>
            <person name="Skrede I."/>
            <person name="Drula E."/>
            <person name="Henrissat B."/>
            <person name="Morin E."/>
            <person name="Kohler A."/>
            <person name="Barry K."/>
            <person name="LaButti K."/>
            <person name="Morin E."/>
            <person name="Salamov A."/>
            <person name="Lipzen A."/>
            <person name="Mereny Z."/>
            <person name="Hegedus B."/>
            <person name="Baldrian P."/>
            <person name="Stursova M."/>
            <person name="Weitz H."/>
            <person name="Taylor A."/>
            <person name="Grigoriev I.V."/>
            <person name="Nagy L.G."/>
            <person name="Martin F."/>
            <person name="Kauserud H."/>
        </authorList>
    </citation>
    <scope>NUCLEOTIDE SEQUENCE</scope>
    <source>
        <strain evidence="1">9284</strain>
    </source>
</reference>
<keyword evidence="2" id="KW-1185">Reference proteome</keyword>